<dbReference type="Gene3D" id="3.60.40.10">
    <property type="entry name" value="PPM-type phosphatase domain"/>
    <property type="match status" value="1"/>
</dbReference>
<dbReference type="SMART" id="SM00332">
    <property type="entry name" value="PP2Cc"/>
    <property type="match status" value="1"/>
</dbReference>
<dbReference type="GO" id="GO:0004722">
    <property type="term" value="F:protein serine/threonine phosphatase activity"/>
    <property type="evidence" value="ECO:0007669"/>
    <property type="project" value="InterPro"/>
</dbReference>
<feature type="domain" description="PPM-type phosphatase" evidence="2">
    <location>
        <begin position="38"/>
        <end position="232"/>
    </location>
</feature>
<dbReference type="SUPFAM" id="SSF81606">
    <property type="entry name" value="PP2C-like"/>
    <property type="match status" value="1"/>
</dbReference>
<protein>
    <submittedName>
        <fullName evidence="3">Protein phosphatase 2C</fullName>
    </submittedName>
</protein>
<dbReference type="AlphaFoldDB" id="A0A2G9TSU3"/>
<evidence type="ECO:0000313" key="4">
    <source>
        <dbReference type="Proteomes" id="UP000230423"/>
    </source>
</evidence>
<feature type="region of interest" description="Disordered" evidence="1">
    <location>
        <begin position="1"/>
        <end position="47"/>
    </location>
</feature>
<name>A0A2G9TSU3_TELCI</name>
<dbReference type="PROSITE" id="PS51746">
    <property type="entry name" value="PPM_2"/>
    <property type="match status" value="1"/>
</dbReference>
<evidence type="ECO:0000256" key="1">
    <source>
        <dbReference type="SAM" id="MobiDB-lite"/>
    </source>
</evidence>
<dbReference type="InterPro" id="IPR001932">
    <property type="entry name" value="PPM-type_phosphatase-like_dom"/>
</dbReference>
<dbReference type="EMBL" id="KZ354263">
    <property type="protein sequence ID" value="PIO61069.1"/>
    <property type="molecule type" value="Genomic_DNA"/>
</dbReference>
<dbReference type="OrthoDB" id="10264738at2759"/>
<organism evidence="3 4">
    <name type="scientific">Teladorsagia circumcincta</name>
    <name type="common">Brown stomach worm</name>
    <name type="synonym">Ostertagia circumcincta</name>
    <dbReference type="NCBI Taxonomy" id="45464"/>
    <lineage>
        <taxon>Eukaryota</taxon>
        <taxon>Metazoa</taxon>
        <taxon>Ecdysozoa</taxon>
        <taxon>Nematoda</taxon>
        <taxon>Chromadorea</taxon>
        <taxon>Rhabditida</taxon>
        <taxon>Rhabditina</taxon>
        <taxon>Rhabditomorpha</taxon>
        <taxon>Strongyloidea</taxon>
        <taxon>Trichostrongylidae</taxon>
        <taxon>Teladorsagia</taxon>
    </lineage>
</organism>
<evidence type="ECO:0000259" key="2">
    <source>
        <dbReference type="PROSITE" id="PS51746"/>
    </source>
</evidence>
<sequence length="232" mass="25430">LYGSGDEVEASSSAPESTTVATPDETSNNGDVAKEHTKSSPTDEPGLEPLQLVSVIGCRRDSDLSTLEKQLKRVFAETFKSIDEGFLTEARKAKPVWKDGTTVTCVLLLNDSLYVANLGDSKAIVCRSKEGGFSHIELTVNHNPTMYEERMRIQKAGGTVKDGRVDGIIEVSRSIGDGQFKTHGVTCIPDMKKLTITERDSSTYAAQRMHITSRYSKKAFPEPHVLNPHEDT</sequence>
<feature type="compositionally biased region" description="Polar residues" evidence="1">
    <location>
        <begin position="10"/>
        <end position="30"/>
    </location>
</feature>
<keyword evidence="4" id="KW-1185">Reference proteome</keyword>
<dbReference type="PANTHER" id="PTHR13832">
    <property type="entry name" value="PROTEIN PHOSPHATASE 2C"/>
    <property type="match status" value="1"/>
</dbReference>
<gene>
    <name evidence="3" type="ORF">TELCIR_17418</name>
</gene>
<dbReference type="CDD" id="cd00143">
    <property type="entry name" value="PP2Cc"/>
    <property type="match status" value="1"/>
</dbReference>
<dbReference type="InterPro" id="IPR015655">
    <property type="entry name" value="PP2C"/>
</dbReference>
<dbReference type="PANTHER" id="PTHR13832:SF699">
    <property type="entry name" value="INTEGRIN-LINKED KINASE-ASSOCIATED SERINE_THREONINE PHOSPHATASE 2C"/>
    <property type="match status" value="1"/>
</dbReference>
<accession>A0A2G9TSU3</accession>
<evidence type="ECO:0000313" key="3">
    <source>
        <dbReference type="EMBL" id="PIO61069.1"/>
    </source>
</evidence>
<dbReference type="Proteomes" id="UP000230423">
    <property type="component" value="Unassembled WGS sequence"/>
</dbReference>
<feature type="non-terminal residue" evidence="3">
    <location>
        <position position="1"/>
    </location>
</feature>
<dbReference type="Pfam" id="PF00481">
    <property type="entry name" value="PP2C"/>
    <property type="match status" value="1"/>
</dbReference>
<dbReference type="InterPro" id="IPR036457">
    <property type="entry name" value="PPM-type-like_dom_sf"/>
</dbReference>
<proteinExistence type="predicted"/>
<reference evidence="3 4" key="1">
    <citation type="submission" date="2015-09" db="EMBL/GenBank/DDBJ databases">
        <title>Draft genome of the parasitic nematode Teladorsagia circumcincta isolate WARC Sus (inbred).</title>
        <authorList>
            <person name="Mitreva M."/>
        </authorList>
    </citation>
    <scope>NUCLEOTIDE SEQUENCE [LARGE SCALE GENOMIC DNA]</scope>
    <source>
        <strain evidence="3 4">S</strain>
    </source>
</reference>